<feature type="transmembrane region" description="Helical" evidence="1">
    <location>
        <begin position="201"/>
        <end position="223"/>
    </location>
</feature>
<dbReference type="InterPro" id="IPR019425">
    <property type="entry name" value="7TM_GPCR_serpentine_rcpt_Srt"/>
</dbReference>
<protein>
    <submittedName>
        <fullName evidence="4">G_PROTEIN_RECEP_F1_2 domain-containing protein</fullName>
    </submittedName>
</protein>
<feature type="transmembrane region" description="Helical" evidence="1">
    <location>
        <begin position="37"/>
        <end position="61"/>
    </location>
</feature>
<dbReference type="PANTHER" id="PTHR23021">
    <property type="entry name" value="SERPENTINE RECEPTOR, CLASS T"/>
    <property type="match status" value="1"/>
</dbReference>
<reference evidence="2 3" key="2">
    <citation type="submission" date="2018-11" db="EMBL/GenBank/DDBJ databases">
        <authorList>
            <consortium name="Pathogen Informatics"/>
        </authorList>
    </citation>
    <scope>NUCLEOTIDE SEQUENCE [LARGE SCALE GENOMIC DNA]</scope>
    <source>
        <strain evidence="2 3">MHpl1</strain>
    </source>
</reference>
<feature type="transmembrane region" description="Helical" evidence="1">
    <location>
        <begin position="278"/>
        <end position="298"/>
    </location>
</feature>
<evidence type="ECO:0000313" key="4">
    <source>
        <dbReference type="WBParaSite" id="HPLM_0000790601-mRNA-1"/>
    </source>
</evidence>
<keyword evidence="1" id="KW-0472">Membrane</keyword>
<dbReference type="OrthoDB" id="5873245at2759"/>
<feature type="transmembrane region" description="Helical" evidence="1">
    <location>
        <begin position="115"/>
        <end position="132"/>
    </location>
</feature>
<keyword evidence="3" id="KW-1185">Reference proteome</keyword>
<reference evidence="4" key="1">
    <citation type="submission" date="2017-02" db="UniProtKB">
        <authorList>
            <consortium name="WormBaseParasite"/>
        </authorList>
    </citation>
    <scope>IDENTIFICATION</scope>
</reference>
<dbReference type="PANTHER" id="PTHR23021:SF11">
    <property type="entry name" value="SERPENTINE RECEPTOR, CLASS T"/>
    <property type="match status" value="1"/>
</dbReference>
<feature type="transmembrane region" description="Helical" evidence="1">
    <location>
        <begin position="73"/>
        <end position="95"/>
    </location>
</feature>
<sequence>MAQIVYINIPWTLDEKDYNCSGRTREEWRQRGTVRETQAACFLIFGLLLQVIYILSMIAMVRGKLLRIPCYRLMFFNGFIDLMVLTSGSLIVAYFQYTGAVFCTDVRLNHFSGQIAWSAYMGGTFMCIAVGFNRFVEMIPSMRHLVFLFRGKMIYMWMVVCVLIMIIRPFFCRPALYNSTFGTFLALPAISDDLSWESVHYGTWILTITNMSFLVMLVLPYVVVCHHVLRLSSSARANIDKGQAILFSQAIVICSTNAVAAVLYNIMKFAVLPRSVVIASHIIWLLSHGIHGVVYLCINKHIRKEVKGIFGYKTKPIMVSSSKIVFRSSAR</sequence>
<organism evidence="4">
    <name type="scientific">Haemonchus placei</name>
    <name type="common">Barber's pole worm</name>
    <dbReference type="NCBI Taxonomy" id="6290"/>
    <lineage>
        <taxon>Eukaryota</taxon>
        <taxon>Metazoa</taxon>
        <taxon>Ecdysozoa</taxon>
        <taxon>Nematoda</taxon>
        <taxon>Chromadorea</taxon>
        <taxon>Rhabditida</taxon>
        <taxon>Rhabditina</taxon>
        <taxon>Rhabditomorpha</taxon>
        <taxon>Strongyloidea</taxon>
        <taxon>Trichostrongylidae</taxon>
        <taxon>Haemonchus</taxon>
    </lineage>
</organism>
<dbReference type="Proteomes" id="UP000268014">
    <property type="component" value="Unassembled WGS sequence"/>
</dbReference>
<keyword evidence="1" id="KW-1133">Transmembrane helix</keyword>
<dbReference type="SUPFAM" id="SSF81321">
    <property type="entry name" value="Family A G protein-coupled receptor-like"/>
    <property type="match status" value="1"/>
</dbReference>
<dbReference type="STRING" id="6290.A0A0N4WBR8"/>
<name>A0A0N4WBR8_HAEPC</name>
<dbReference type="Gene3D" id="1.20.1070.10">
    <property type="entry name" value="Rhodopsin 7-helix transmembrane proteins"/>
    <property type="match status" value="1"/>
</dbReference>
<evidence type="ECO:0000313" key="2">
    <source>
        <dbReference type="EMBL" id="VDO33287.1"/>
    </source>
</evidence>
<dbReference type="WBParaSite" id="HPLM_0000790601-mRNA-1">
    <property type="protein sequence ID" value="HPLM_0000790601-mRNA-1"/>
    <property type="gene ID" value="HPLM_0000790601"/>
</dbReference>
<gene>
    <name evidence="2" type="ORF">HPLM_LOCUS7898</name>
</gene>
<dbReference type="EMBL" id="UZAF01016745">
    <property type="protein sequence ID" value="VDO33287.1"/>
    <property type="molecule type" value="Genomic_DNA"/>
</dbReference>
<proteinExistence type="predicted"/>
<accession>A0A0N4WBR8</accession>
<keyword evidence="1" id="KW-0812">Transmembrane</keyword>
<feature type="transmembrane region" description="Helical" evidence="1">
    <location>
        <begin position="244"/>
        <end position="266"/>
    </location>
</feature>
<dbReference type="AlphaFoldDB" id="A0A0N4WBR8"/>
<dbReference type="Pfam" id="PF10321">
    <property type="entry name" value="7TM_GPCR_Srt"/>
    <property type="match status" value="1"/>
</dbReference>
<dbReference type="OMA" id="LAVTDMC"/>
<evidence type="ECO:0000256" key="1">
    <source>
        <dbReference type="SAM" id="Phobius"/>
    </source>
</evidence>
<evidence type="ECO:0000313" key="3">
    <source>
        <dbReference type="Proteomes" id="UP000268014"/>
    </source>
</evidence>
<feature type="transmembrane region" description="Helical" evidence="1">
    <location>
        <begin position="153"/>
        <end position="171"/>
    </location>
</feature>